<name>A0A167ERL8_9FLAO</name>
<evidence type="ECO:0000259" key="4">
    <source>
        <dbReference type="Pfam" id="PF18962"/>
    </source>
</evidence>
<organism evidence="5 6">
    <name type="scientific">Cochleicola gelatinilyticus</name>
    <dbReference type="NCBI Taxonomy" id="1763537"/>
    <lineage>
        <taxon>Bacteria</taxon>
        <taxon>Pseudomonadati</taxon>
        <taxon>Bacteroidota</taxon>
        <taxon>Flavobacteriia</taxon>
        <taxon>Flavobacteriales</taxon>
        <taxon>Flavobacteriaceae</taxon>
        <taxon>Cochleicola</taxon>
    </lineage>
</organism>
<dbReference type="InterPro" id="IPR026444">
    <property type="entry name" value="Secre_tail"/>
</dbReference>
<dbReference type="EMBL" id="LRXL01000053">
    <property type="protein sequence ID" value="OAB75811.1"/>
    <property type="molecule type" value="Genomic_DNA"/>
</dbReference>
<dbReference type="OrthoDB" id="1288696at2"/>
<evidence type="ECO:0000256" key="1">
    <source>
        <dbReference type="ARBA" id="ARBA00022729"/>
    </source>
</evidence>
<dbReference type="Pfam" id="PF18962">
    <property type="entry name" value="Por_Secre_tail"/>
    <property type="match status" value="1"/>
</dbReference>
<sequence length="313" mass="32876">MKKVYLLALAAGLFSMNMDAQIIDDSFEDYSIGQMGAQNTAVWSVWSGTPTGPSPEDISVTDEESLTGDQSGLIGAGAPETGGPQDALLLLGNLDSGTYTLDFQLLIPESKTAYFNIQGTTENGGANGGTGVFNSGNITFNLDGTNAGIVEDIEADGTVNGTYTYPEDEWFPVSIFFDLDATPSTYVLSVNGLEGPVVAFGGDNVLGGIDFFAIDPNNEYYVDDVLFDEGTLGTSDFSSDVFSVYPNPVKNNLQIRSAAPVELVTVYDVLGKAVLNAKPDAISPSIDMSGLSSGAYLVKVTIGGTSKTIKVIK</sequence>
<evidence type="ECO:0000313" key="6">
    <source>
        <dbReference type="Proteomes" id="UP000077013"/>
    </source>
</evidence>
<reference evidence="5 6" key="1">
    <citation type="submission" date="2016-02" db="EMBL/GenBank/DDBJ databases">
        <title>Ulvibacter sp. LPB0005, isolated from Thais luteostoma.</title>
        <authorList>
            <person name="Shin S.-K."/>
            <person name="Yi H."/>
        </authorList>
    </citation>
    <scope>NUCLEOTIDE SEQUENCE [LARGE SCALE GENOMIC DNA]</scope>
    <source>
        <strain evidence="5 6">LPB0005</strain>
    </source>
</reference>
<dbReference type="Proteomes" id="UP000077013">
    <property type="component" value="Unassembled WGS sequence"/>
</dbReference>
<dbReference type="NCBIfam" id="TIGR04183">
    <property type="entry name" value="Por_Secre_tail"/>
    <property type="match status" value="1"/>
</dbReference>
<evidence type="ECO:0000256" key="2">
    <source>
        <dbReference type="SAM" id="MobiDB-lite"/>
    </source>
</evidence>
<evidence type="ECO:0000313" key="5">
    <source>
        <dbReference type="EMBL" id="OAB75811.1"/>
    </source>
</evidence>
<keyword evidence="6" id="KW-1185">Reference proteome</keyword>
<feature type="signal peptide" evidence="3">
    <location>
        <begin position="1"/>
        <end position="20"/>
    </location>
</feature>
<dbReference type="RefSeq" id="WP_068593649.1">
    <property type="nucleotide sequence ID" value="NZ_LRXL01000053.1"/>
</dbReference>
<keyword evidence="1 3" id="KW-0732">Signal</keyword>
<accession>A0A167ERL8</accession>
<proteinExistence type="predicted"/>
<gene>
    <name evidence="5" type="ORF">ULVI_15150</name>
</gene>
<feature type="region of interest" description="Disordered" evidence="2">
    <location>
        <begin position="46"/>
        <end position="69"/>
    </location>
</feature>
<dbReference type="STRING" id="1763537.ULVI_15150"/>
<comment type="caution">
    <text evidence="5">The sequence shown here is derived from an EMBL/GenBank/DDBJ whole genome shotgun (WGS) entry which is preliminary data.</text>
</comment>
<feature type="chain" id="PRO_5007885927" description="Secretion system C-terminal sorting domain-containing protein" evidence="3">
    <location>
        <begin position="21"/>
        <end position="313"/>
    </location>
</feature>
<dbReference type="AlphaFoldDB" id="A0A167ERL8"/>
<feature type="domain" description="Secretion system C-terminal sorting" evidence="4">
    <location>
        <begin position="244"/>
        <end position="312"/>
    </location>
</feature>
<evidence type="ECO:0000256" key="3">
    <source>
        <dbReference type="SAM" id="SignalP"/>
    </source>
</evidence>
<protein>
    <recommendedName>
        <fullName evidence="4">Secretion system C-terminal sorting domain-containing protein</fullName>
    </recommendedName>
</protein>